<dbReference type="EMBL" id="PVUH01000031">
    <property type="protein sequence ID" value="PRW84297.1"/>
    <property type="molecule type" value="Genomic_DNA"/>
</dbReference>
<evidence type="ECO:0000313" key="1">
    <source>
        <dbReference type="EMBL" id="PRW84297.1"/>
    </source>
</evidence>
<protein>
    <submittedName>
        <fullName evidence="1">Uncharacterized protein</fullName>
    </submittedName>
</protein>
<evidence type="ECO:0000313" key="2">
    <source>
        <dbReference type="Proteomes" id="UP000239731"/>
    </source>
</evidence>
<gene>
    <name evidence="1" type="ORF">C7A10_29130</name>
</gene>
<dbReference type="AlphaFoldDB" id="A0A2T0HMQ6"/>
<accession>A0A2T0HMQ6</accession>
<reference evidence="1 2" key="1">
    <citation type="submission" date="2018-03" db="EMBL/GenBank/DDBJ databases">
        <title>Blue discolouration in mozzarella cheese caused by Pseudomonas fluorescens.</title>
        <authorList>
            <person name="Chiesa F."/>
            <person name="Dalmasso A."/>
            <person name="Lomonaco S."/>
        </authorList>
    </citation>
    <scope>NUCLEOTIDE SEQUENCE [LARGE SCALE GENOMIC DNA]</scope>
    <source>
        <strain evidence="1 2">11293</strain>
    </source>
</reference>
<organism evidence="1 2">
    <name type="scientific">Pseudomonas fluorescens</name>
    <dbReference type="NCBI Taxonomy" id="294"/>
    <lineage>
        <taxon>Bacteria</taxon>
        <taxon>Pseudomonadati</taxon>
        <taxon>Pseudomonadota</taxon>
        <taxon>Gammaproteobacteria</taxon>
        <taxon>Pseudomonadales</taxon>
        <taxon>Pseudomonadaceae</taxon>
        <taxon>Pseudomonas</taxon>
    </lineage>
</organism>
<sequence>MLIKIEETETPEDWLVWMNAWRVKFHSYAEAEAFVKRLEGRINAAHPLPISISRPMAEVS</sequence>
<dbReference type="Proteomes" id="UP000239731">
    <property type="component" value="Unassembled WGS sequence"/>
</dbReference>
<dbReference type="RefSeq" id="WP_070413571.1">
    <property type="nucleotide sequence ID" value="NZ_PVUH01000031.1"/>
</dbReference>
<comment type="caution">
    <text evidence="1">The sequence shown here is derived from an EMBL/GenBank/DDBJ whole genome shotgun (WGS) entry which is preliminary data.</text>
</comment>
<proteinExistence type="predicted"/>
<name>A0A2T0HMQ6_PSEFL</name>